<dbReference type="PROSITE" id="PS00552">
    <property type="entry name" value="HTH_MERR_1"/>
    <property type="match status" value="1"/>
</dbReference>
<accession>A0A0K9Z1F3</accession>
<evidence type="ECO:0000313" key="4">
    <source>
        <dbReference type="EMBL" id="GED71947.1"/>
    </source>
</evidence>
<evidence type="ECO:0000313" key="6">
    <source>
        <dbReference type="Proteomes" id="UP000036834"/>
    </source>
</evidence>
<dbReference type="EMBL" id="BJON01000024">
    <property type="protein sequence ID" value="GED71947.1"/>
    <property type="molecule type" value="Genomic_DNA"/>
</dbReference>
<evidence type="ECO:0000256" key="2">
    <source>
        <dbReference type="SAM" id="Coils"/>
    </source>
</evidence>
<evidence type="ECO:0000313" key="7">
    <source>
        <dbReference type="Proteomes" id="UP000319578"/>
    </source>
</evidence>
<keyword evidence="1" id="KW-0238">DNA-binding</keyword>
<sequence>MFKISDFSRLSRVSLKTLRYYDQLGILKPAHIDKETSYRYYSAEQLLTLNRILLYKDLGFTLQQIQQLLREDISTELIQEMLRTKESEIEQMLEEEQARLGRIQDRLLLLEREGRVEKEQEVVMKSVEAQKIISFYSHGTVEEIPKLFHTLEQLVGKQKKQLLPRMVMWKETERNEAEFELEVAYSLKQEIAVTSDILNVRMLPEEPMMATLLQRVDPFVPSTACMDLAKWLVDNHYRIKKDQPGREVYVQSLEDNGDTYVEVQIPIESKS</sequence>
<feature type="domain" description="HTH merR-type" evidence="3">
    <location>
        <begin position="1"/>
        <end position="71"/>
    </location>
</feature>
<dbReference type="PATRIC" id="fig|54915.3.peg.64"/>
<dbReference type="GO" id="GO:0003700">
    <property type="term" value="F:DNA-binding transcription factor activity"/>
    <property type="evidence" value="ECO:0007669"/>
    <property type="project" value="InterPro"/>
</dbReference>
<dbReference type="PANTHER" id="PTHR30204">
    <property type="entry name" value="REDOX-CYCLING DRUG-SENSING TRANSCRIPTIONAL ACTIVATOR SOXR"/>
    <property type="match status" value="1"/>
</dbReference>
<dbReference type="Proteomes" id="UP000036834">
    <property type="component" value="Unassembled WGS sequence"/>
</dbReference>
<name>A0A0K9Z1F3_9BACL</name>
<dbReference type="OrthoDB" id="9773308at2"/>
<dbReference type="InterPro" id="IPR011256">
    <property type="entry name" value="Reg_factor_effector_dom_sf"/>
</dbReference>
<feature type="coiled-coil region" evidence="2">
    <location>
        <begin position="75"/>
        <end position="113"/>
    </location>
</feature>
<keyword evidence="2" id="KW-0175">Coiled coil</keyword>
<dbReference type="STRING" id="54915.ADS79_00290"/>
<dbReference type="Pfam" id="PF13411">
    <property type="entry name" value="MerR_1"/>
    <property type="match status" value="1"/>
</dbReference>
<evidence type="ECO:0000313" key="5">
    <source>
        <dbReference type="EMBL" id="KNB74798.1"/>
    </source>
</evidence>
<dbReference type="InterPro" id="IPR009061">
    <property type="entry name" value="DNA-bd_dom_put_sf"/>
</dbReference>
<dbReference type="SUPFAM" id="SSF55136">
    <property type="entry name" value="Probable bacterial effector-binding domain"/>
    <property type="match status" value="1"/>
</dbReference>
<dbReference type="RefSeq" id="WP_049736422.1">
    <property type="nucleotide sequence ID" value="NZ_BJON01000024.1"/>
</dbReference>
<organism evidence="5 6">
    <name type="scientific">Brevibacillus reuszeri</name>
    <dbReference type="NCBI Taxonomy" id="54915"/>
    <lineage>
        <taxon>Bacteria</taxon>
        <taxon>Bacillati</taxon>
        <taxon>Bacillota</taxon>
        <taxon>Bacilli</taxon>
        <taxon>Bacillales</taxon>
        <taxon>Paenibacillaceae</taxon>
        <taxon>Brevibacillus</taxon>
    </lineage>
</organism>
<dbReference type="GO" id="GO:0003677">
    <property type="term" value="F:DNA binding"/>
    <property type="evidence" value="ECO:0007669"/>
    <property type="project" value="UniProtKB-KW"/>
</dbReference>
<reference evidence="5" key="2">
    <citation type="submission" date="2015-07" db="EMBL/GenBank/DDBJ databases">
        <title>MeaNS - Measles Nucleotide Surveillance Program.</title>
        <authorList>
            <person name="Tran T."/>
            <person name="Druce J."/>
        </authorList>
    </citation>
    <scope>NUCLEOTIDE SEQUENCE</scope>
    <source>
        <strain evidence="5">DSM 9887</strain>
    </source>
</reference>
<dbReference type="InterPro" id="IPR047057">
    <property type="entry name" value="MerR_fam"/>
</dbReference>
<dbReference type="Gene3D" id="1.10.1660.10">
    <property type="match status" value="1"/>
</dbReference>
<dbReference type="SMART" id="SM00422">
    <property type="entry name" value="HTH_MERR"/>
    <property type="match status" value="1"/>
</dbReference>
<keyword evidence="7" id="KW-1185">Reference proteome</keyword>
<comment type="caution">
    <text evidence="5">The sequence shown here is derived from an EMBL/GenBank/DDBJ whole genome shotgun (WGS) entry which is preliminary data.</text>
</comment>
<dbReference type="PANTHER" id="PTHR30204:SF97">
    <property type="entry name" value="MERR FAMILY REGULATORY PROTEIN"/>
    <property type="match status" value="1"/>
</dbReference>
<dbReference type="AlphaFoldDB" id="A0A0K9Z1F3"/>
<reference evidence="4 7" key="3">
    <citation type="submission" date="2019-06" db="EMBL/GenBank/DDBJ databases">
        <title>Whole genome shotgun sequence of Brevibacillus reuszeri NBRC 15719.</title>
        <authorList>
            <person name="Hosoyama A."/>
            <person name="Uohara A."/>
            <person name="Ohji S."/>
            <person name="Ichikawa N."/>
        </authorList>
    </citation>
    <scope>NUCLEOTIDE SEQUENCE [LARGE SCALE GENOMIC DNA]</scope>
    <source>
        <strain evidence="4 7">NBRC 15719</strain>
    </source>
</reference>
<dbReference type="SUPFAM" id="SSF46955">
    <property type="entry name" value="Putative DNA-binding domain"/>
    <property type="match status" value="1"/>
</dbReference>
<dbReference type="Gene3D" id="3.20.80.10">
    <property type="entry name" value="Regulatory factor, effector binding domain"/>
    <property type="match status" value="1"/>
</dbReference>
<dbReference type="EMBL" id="LGIQ01000001">
    <property type="protein sequence ID" value="KNB74798.1"/>
    <property type="molecule type" value="Genomic_DNA"/>
</dbReference>
<reference evidence="6" key="1">
    <citation type="submission" date="2015-07" db="EMBL/GenBank/DDBJ databases">
        <title>Genome sequencing project for genomic taxonomy and phylogenomics of Bacillus-like bacteria.</title>
        <authorList>
            <person name="Liu B."/>
            <person name="Wang J."/>
            <person name="Zhu Y."/>
            <person name="Liu G."/>
            <person name="Chen Q."/>
            <person name="Chen Z."/>
            <person name="Lan J."/>
            <person name="Che J."/>
            <person name="Ge C."/>
            <person name="Shi H."/>
            <person name="Pan Z."/>
            <person name="Liu X."/>
        </authorList>
    </citation>
    <scope>NUCLEOTIDE SEQUENCE [LARGE SCALE GENOMIC DNA]</scope>
    <source>
        <strain evidence="6">DSM 9887</strain>
    </source>
</reference>
<proteinExistence type="predicted"/>
<protein>
    <submittedName>
        <fullName evidence="4 5">Transcriptional regulator</fullName>
    </submittedName>
</protein>
<dbReference type="InterPro" id="IPR000551">
    <property type="entry name" value="MerR-type_HTH_dom"/>
</dbReference>
<evidence type="ECO:0000256" key="1">
    <source>
        <dbReference type="ARBA" id="ARBA00023125"/>
    </source>
</evidence>
<dbReference type="Proteomes" id="UP000319578">
    <property type="component" value="Unassembled WGS sequence"/>
</dbReference>
<evidence type="ECO:0000259" key="3">
    <source>
        <dbReference type="PROSITE" id="PS50937"/>
    </source>
</evidence>
<dbReference type="CDD" id="cd01107">
    <property type="entry name" value="HTH_BmrR"/>
    <property type="match status" value="1"/>
</dbReference>
<gene>
    <name evidence="5" type="ORF">ADS79_00290</name>
    <name evidence="4" type="ORF">BRE01_56490</name>
</gene>
<dbReference type="PROSITE" id="PS50937">
    <property type="entry name" value="HTH_MERR_2"/>
    <property type="match status" value="1"/>
</dbReference>